<dbReference type="InterPro" id="IPR032675">
    <property type="entry name" value="LRR_dom_sf"/>
</dbReference>
<evidence type="ECO:0000313" key="1">
    <source>
        <dbReference type="EMBL" id="KAF5344258.1"/>
    </source>
</evidence>
<dbReference type="AlphaFoldDB" id="A0A8H5CNR9"/>
<reference evidence="1 2" key="1">
    <citation type="journal article" date="2020" name="ISME J.">
        <title>Uncovering the hidden diversity of litter-decomposition mechanisms in mushroom-forming fungi.</title>
        <authorList>
            <person name="Floudas D."/>
            <person name="Bentzer J."/>
            <person name="Ahren D."/>
            <person name="Johansson T."/>
            <person name="Persson P."/>
            <person name="Tunlid A."/>
        </authorList>
    </citation>
    <scope>NUCLEOTIDE SEQUENCE [LARGE SCALE GENOMIC DNA]</scope>
    <source>
        <strain evidence="1 2">CBS 291.85</strain>
    </source>
</reference>
<evidence type="ECO:0008006" key="3">
    <source>
        <dbReference type="Google" id="ProtNLM"/>
    </source>
</evidence>
<dbReference type="Gene3D" id="3.80.10.10">
    <property type="entry name" value="Ribonuclease Inhibitor"/>
    <property type="match status" value="1"/>
</dbReference>
<proteinExistence type="predicted"/>
<dbReference type="EMBL" id="JAACJM010000127">
    <property type="protein sequence ID" value="KAF5344258.1"/>
    <property type="molecule type" value="Genomic_DNA"/>
</dbReference>
<protein>
    <recommendedName>
        <fullName evidence="3">F-box domain-containing protein</fullName>
    </recommendedName>
</protein>
<sequence length="442" mass="49074">MVDVEKARALLAPAPIRKLPNEMLLEIFAHLMSQSVFTGGHLAFTQPPPTPTTRTTQNFLINLQQHLLLAGAVPLEIDIRATSLDDARLQEVMSRSSQWKTLRLRFKLRSGELIPHITHLPSLETLEILQCEDTTFMKILLKSSPKLHTLRLGAVRGAVRGGILAHVPWNQIINLSVHRRPCVALFSEPGRCNKLQSLRIAYANLVHRTSSPHSTIISQNATNLRKLTFSFSARNDLSQLITDPDYTLVADVMSSLTAPVLGTLELVSGCLLTTLVLDDVTFPDEDILMILTRTPSLLNLTIREPISFSSEGSQTSEVETNVITPNLLEQVAVSRTPNSSGNLRSPLVPKLAHIWLRANGESFDETAFVDMILSRWLAEDIERHIAHAAGLDQLVAANLCVVGRQVDREVWGKLDCVKRSGMKVKLWDEDFPKLGMLGPEII</sequence>
<keyword evidence="2" id="KW-1185">Reference proteome</keyword>
<organism evidence="1 2">
    <name type="scientific">Tetrapyrgos nigripes</name>
    <dbReference type="NCBI Taxonomy" id="182062"/>
    <lineage>
        <taxon>Eukaryota</taxon>
        <taxon>Fungi</taxon>
        <taxon>Dikarya</taxon>
        <taxon>Basidiomycota</taxon>
        <taxon>Agaricomycotina</taxon>
        <taxon>Agaricomycetes</taxon>
        <taxon>Agaricomycetidae</taxon>
        <taxon>Agaricales</taxon>
        <taxon>Marasmiineae</taxon>
        <taxon>Marasmiaceae</taxon>
        <taxon>Tetrapyrgos</taxon>
    </lineage>
</organism>
<accession>A0A8H5CNR9</accession>
<name>A0A8H5CNR9_9AGAR</name>
<comment type="caution">
    <text evidence="1">The sequence shown here is derived from an EMBL/GenBank/DDBJ whole genome shotgun (WGS) entry which is preliminary data.</text>
</comment>
<dbReference type="OrthoDB" id="3055278at2759"/>
<evidence type="ECO:0000313" key="2">
    <source>
        <dbReference type="Proteomes" id="UP000559256"/>
    </source>
</evidence>
<dbReference type="Proteomes" id="UP000559256">
    <property type="component" value="Unassembled WGS sequence"/>
</dbReference>
<dbReference type="SUPFAM" id="SSF52047">
    <property type="entry name" value="RNI-like"/>
    <property type="match status" value="1"/>
</dbReference>
<gene>
    <name evidence="1" type="ORF">D9758_012326</name>
</gene>